<dbReference type="InterPro" id="IPR035919">
    <property type="entry name" value="EAL_sf"/>
</dbReference>
<dbReference type="Gene3D" id="3.30.450.20">
    <property type="entry name" value="PAS domain"/>
    <property type="match status" value="1"/>
</dbReference>
<dbReference type="AlphaFoldDB" id="A0A7L5JQP0"/>
<dbReference type="InterPro" id="IPR035965">
    <property type="entry name" value="PAS-like_dom_sf"/>
</dbReference>
<dbReference type="GO" id="GO:0003824">
    <property type="term" value="F:catalytic activity"/>
    <property type="evidence" value="ECO:0007669"/>
    <property type="project" value="UniProtKB-ARBA"/>
</dbReference>
<dbReference type="SUPFAM" id="SSF141868">
    <property type="entry name" value="EAL domain-like"/>
    <property type="match status" value="1"/>
</dbReference>
<dbReference type="InterPro" id="IPR029787">
    <property type="entry name" value="Nucleotide_cyclase"/>
</dbReference>
<feature type="domain" description="PAS" evidence="2">
    <location>
        <begin position="284"/>
        <end position="330"/>
    </location>
</feature>
<dbReference type="Proteomes" id="UP000509513">
    <property type="component" value="Chromosome"/>
</dbReference>
<feature type="transmembrane region" description="Helical" evidence="1">
    <location>
        <begin position="12"/>
        <end position="32"/>
    </location>
</feature>
<dbReference type="OrthoDB" id="5372181at2"/>
<evidence type="ECO:0000313" key="5">
    <source>
        <dbReference type="EMBL" id="QKJ27449.1"/>
    </source>
</evidence>
<evidence type="ECO:0000259" key="2">
    <source>
        <dbReference type="PROSITE" id="PS50112"/>
    </source>
</evidence>
<keyword evidence="1" id="KW-0472">Membrane</keyword>
<evidence type="ECO:0000256" key="1">
    <source>
        <dbReference type="SAM" id="Phobius"/>
    </source>
</evidence>
<dbReference type="NCBIfam" id="TIGR00229">
    <property type="entry name" value="sensory_box"/>
    <property type="match status" value="1"/>
</dbReference>
<evidence type="ECO:0000313" key="7">
    <source>
        <dbReference type="Proteomes" id="UP000305417"/>
    </source>
</evidence>
<evidence type="ECO:0000259" key="4">
    <source>
        <dbReference type="PROSITE" id="PS50887"/>
    </source>
</evidence>
<dbReference type="CDD" id="cd00130">
    <property type="entry name" value="PAS"/>
    <property type="match status" value="1"/>
</dbReference>
<dbReference type="PROSITE" id="PS50887">
    <property type="entry name" value="GGDEF"/>
    <property type="match status" value="1"/>
</dbReference>
<proteinExistence type="predicted"/>
<dbReference type="InterPro" id="IPR045812">
    <property type="entry name" value="DAHL"/>
</dbReference>
<feature type="transmembrane region" description="Helical" evidence="1">
    <location>
        <begin position="256"/>
        <end position="276"/>
    </location>
</feature>
<dbReference type="InterPro" id="IPR001633">
    <property type="entry name" value="EAL_dom"/>
</dbReference>
<keyword evidence="7" id="KW-1185">Reference proteome</keyword>
<dbReference type="SMART" id="SM00052">
    <property type="entry name" value="EAL"/>
    <property type="match status" value="1"/>
</dbReference>
<dbReference type="PANTHER" id="PTHR44757">
    <property type="entry name" value="DIGUANYLATE CYCLASE DGCP"/>
    <property type="match status" value="1"/>
</dbReference>
<dbReference type="KEGG" id="acib:ACBT_1549"/>
<dbReference type="Pfam" id="PF19443">
    <property type="entry name" value="DAHL"/>
    <property type="match status" value="1"/>
</dbReference>
<dbReference type="EMBL" id="VBUC01000013">
    <property type="protein sequence ID" value="TLS98801.1"/>
    <property type="molecule type" value="Genomic_DNA"/>
</dbReference>
<keyword evidence="1" id="KW-0812">Transmembrane</keyword>
<dbReference type="Pfam" id="PF00990">
    <property type="entry name" value="GGDEF"/>
    <property type="match status" value="1"/>
</dbReference>
<dbReference type="InterPro" id="IPR052155">
    <property type="entry name" value="Biofilm_reg_signaling"/>
</dbReference>
<dbReference type="CDD" id="cd01948">
    <property type="entry name" value="EAL"/>
    <property type="match status" value="1"/>
</dbReference>
<evidence type="ECO:0000313" key="8">
    <source>
        <dbReference type="Proteomes" id="UP000509513"/>
    </source>
</evidence>
<dbReference type="Proteomes" id="UP000305417">
    <property type="component" value="Unassembled WGS sequence"/>
</dbReference>
<dbReference type="Pfam" id="PF00563">
    <property type="entry name" value="EAL"/>
    <property type="match status" value="1"/>
</dbReference>
<gene>
    <name evidence="5" type="ORF">ACBT_1549</name>
    <name evidence="6" type="ORF">FE247_06525</name>
</gene>
<evidence type="ECO:0000313" key="6">
    <source>
        <dbReference type="EMBL" id="TLS98801.1"/>
    </source>
</evidence>
<dbReference type="Gene3D" id="3.30.70.270">
    <property type="match status" value="1"/>
</dbReference>
<dbReference type="InterPro" id="IPR001610">
    <property type="entry name" value="PAC"/>
</dbReference>
<keyword evidence="1" id="KW-1133">Transmembrane helix</keyword>
<dbReference type="InterPro" id="IPR043128">
    <property type="entry name" value="Rev_trsase/Diguanyl_cyclase"/>
</dbReference>
<name>A0A7L5JQP0_9BACT</name>
<evidence type="ECO:0000259" key="3">
    <source>
        <dbReference type="PROSITE" id="PS50883"/>
    </source>
</evidence>
<dbReference type="SUPFAM" id="SSF55785">
    <property type="entry name" value="PYP-like sensor domain (PAS domain)"/>
    <property type="match status" value="1"/>
</dbReference>
<organism evidence="5 8">
    <name type="scientific">Aliarcobacter cibarius</name>
    <dbReference type="NCBI Taxonomy" id="255507"/>
    <lineage>
        <taxon>Bacteria</taxon>
        <taxon>Pseudomonadati</taxon>
        <taxon>Campylobacterota</taxon>
        <taxon>Epsilonproteobacteria</taxon>
        <taxon>Campylobacterales</taxon>
        <taxon>Arcobacteraceae</taxon>
        <taxon>Aliarcobacter</taxon>
    </lineage>
</organism>
<dbReference type="FunFam" id="3.30.70.270:FF:000001">
    <property type="entry name" value="Diguanylate cyclase domain protein"/>
    <property type="match status" value="1"/>
</dbReference>
<dbReference type="PROSITE" id="PS50883">
    <property type="entry name" value="EAL"/>
    <property type="match status" value="1"/>
</dbReference>
<dbReference type="Gene3D" id="3.20.20.450">
    <property type="entry name" value="EAL domain"/>
    <property type="match status" value="1"/>
</dbReference>
<reference evidence="6 7" key="1">
    <citation type="submission" date="2019-05" db="EMBL/GenBank/DDBJ databases">
        <title>Arcobacter cibarius and Arcobacter thereius providing challenges in identification an antibiotic susceptibility and Quinolone resistance.</title>
        <authorList>
            <person name="Busch A."/>
            <person name="Hanel I."/>
            <person name="Hotzel H."/>
            <person name="Tomaso H."/>
        </authorList>
    </citation>
    <scope>NUCLEOTIDE SEQUENCE [LARGE SCALE GENOMIC DNA]</scope>
    <source>
        <strain evidence="6 7">16CS0831-2</strain>
    </source>
</reference>
<accession>A0A7L5JQP0</accession>
<dbReference type="PROSITE" id="PS50112">
    <property type="entry name" value="PAS"/>
    <property type="match status" value="1"/>
</dbReference>
<dbReference type="InterPro" id="IPR000160">
    <property type="entry name" value="GGDEF_dom"/>
</dbReference>
<dbReference type="PANTHER" id="PTHR44757:SF2">
    <property type="entry name" value="BIOFILM ARCHITECTURE MAINTENANCE PROTEIN MBAA"/>
    <property type="match status" value="1"/>
</dbReference>
<dbReference type="NCBIfam" id="TIGR00254">
    <property type="entry name" value="GGDEF"/>
    <property type="match status" value="1"/>
</dbReference>
<dbReference type="EMBL" id="CP054051">
    <property type="protein sequence ID" value="QKJ27449.1"/>
    <property type="molecule type" value="Genomic_DNA"/>
</dbReference>
<dbReference type="SMART" id="SM00086">
    <property type="entry name" value="PAC"/>
    <property type="match status" value="1"/>
</dbReference>
<dbReference type="CDD" id="cd01949">
    <property type="entry name" value="GGDEF"/>
    <property type="match status" value="1"/>
</dbReference>
<reference evidence="5 8" key="2">
    <citation type="submission" date="2020-05" db="EMBL/GenBank/DDBJ databases">
        <title>Complete genome sequencing of Campylobacter and Arcobacter type strains.</title>
        <authorList>
            <person name="Miller W.G."/>
            <person name="Yee E."/>
        </authorList>
    </citation>
    <scope>NUCLEOTIDE SEQUENCE [LARGE SCALE GENOMIC DNA]</scope>
    <source>
        <strain evidence="5 8">LMG 21996</strain>
    </source>
</reference>
<feature type="domain" description="GGDEF" evidence="4">
    <location>
        <begin position="440"/>
        <end position="572"/>
    </location>
</feature>
<dbReference type="SUPFAM" id="SSF55073">
    <property type="entry name" value="Nucleotide cyclase"/>
    <property type="match status" value="1"/>
</dbReference>
<dbReference type="Pfam" id="PF13426">
    <property type="entry name" value="PAS_9"/>
    <property type="match status" value="1"/>
</dbReference>
<protein>
    <submittedName>
        <fullName evidence="5">Diguanylate cyclase/phosphodiesterase</fullName>
    </submittedName>
    <submittedName>
        <fullName evidence="6">EAL domain-containing protein</fullName>
    </submittedName>
</protein>
<dbReference type="InterPro" id="IPR000014">
    <property type="entry name" value="PAS"/>
</dbReference>
<dbReference type="SMART" id="SM00267">
    <property type="entry name" value="GGDEF"/>
    <property type="match status" value="1"/>
</dbReference>
<dbReference type="SMART" id="SM00091">
    <property type="entry name" value="PAS"/>
    <property type="match status" value="1"/>
</dbReference>
<feature type="domain" description="EAL" evidence="3">
    <location>
        <begin position="581"/>
        <end position="825"/>
    </location>
</feature>
<sequence length="825" mass="95811">MNRKNKISFLKYFEPINIILFLFIIVTALFIYNINQTNEKIKNFNFYYNNVVKLKILYNEFNSFVNTKATFINYDSLISKMETTEKLINALNKEEFYKNFSEDLKLSIEVLDSEWKKKVEDIERFKSVNASIVGSINYILSLSSKVKLDYMSKNPNDILIIDDAISSIFRLFVNDKDGNSLYIKDHISNLEKLALKYNNSDIDFLTKRVNSLLMNLKKLNRIEQDYFSFDLRIVLDSLDKKLDDINQVNISKQKKLSFLLFISSTVLLLIFVYVYIKSIKTKDELIAFRYAVENSYNAIVLTDKNRLIKYVNEAFEKATGYSKKEAIGQNPRILKSGSLPREFYDNMNEILDRREKWTGEFINKNKDGEIYYENASITPIIIDNDLKGYLAIKLNVSDYIKEKEKVEFLAYHDSLTLLLNRRALQRDIVEVLNDCKTNNKKFTILFIDLDGFKFINDGLGHDIGDILLKEIAYRLANTLAQKHNAYRLGGDEFAIIFEYKHVKEIEESARNIIKKVNEKIFINKHSLHVGCSIGIAKYPVDGEDYSSLMKHSDTAMYKAKQNGKNRYEFYTKDLTNIVSRRFEIEQALAVGLKNDEFYVVYQPKYSLKTKKIYSVEALLRWNSSTLGNVTPEQFVPIAEEIGFIYELGLFVFKRACEDFVSLKEKLGLEMISINVSVVQLMQDDFMDKIENILNETKVDSNKIGIELTETYLIKNVEDILDILIVMRRLGFKILIDDFGTGYSSLKYLQQLPIDILKIDKSFVKNLTKNNNDIVKAIVAISKSFGFITIAEGVETKEQEELLIELDVDIAQGYLYSKPKRLIEFN</sequence>
<dbReference type="RefSeq" id="WP_024776139.1">
    <property type="nucleotide sequence ID" value="NZ_CP054051.1"/>
</dbReference>